<dbReference type="PANTHER" id="PTHR46967:SF2">
    <property type="entry name" value="SUSHI, VON WILLEBRAND FACTOR TYPE A, EGF AND PENTRAXIN DOMAIN-CONTAINING PROTEIN 1-LIKE"/>
    <property type="match status" value="1"/>
</dbReference>
<dbReference type="InterPro" id="IPR009030">
    <property type="entry name" value="Growth_fac_rcpt_cys_sf"/>
</dbReference>
<dbReference type="InterPro" id="IPR013517">
    <property type="entry name" value="FG-GAP"/>
</dbReference>
<evidence type="ECO:0000313" key="6">
    <source>
        <dbReference type="EMBL" id="CAK8996275.1"/>
    </source>
</evidence>
<dbReference type="Gene3D" id="2.10.50.10">
    <property type="entry name" value="Tumor Necrosis Factor Receptor, subunit A, domain 2"/>
    <property type="match status" value="2"/>
</dbReference>
<feature type="domain" description="EGF-like" evidence="5">
    <location>
        <begin position="1174"/>
        <end position="1209"/>
    </location>
</feature>
<keyword evidence="2" id="KW-0245">EGF-like domain</keyword>
<keyword evidence="4" id="KW-0812">Transmembrane</keyword>
<dbReference type="Pfam" id="PF07699">
    <property type="entry name" value="Ephrin_rec_like"/>
    <property type="match status" value="1"/>
</dbReference>
<evidence type="ECO:0000313" key="7">
    <source>
        <dbReference type="Proteomes" id="UP001642464"/>
    </source>
</evidence>
<dbReference type="Pfam" id="PF13517">
    <property type="entry name" value="FG-GAP_3"/>
    <property type="match status" value="2"/>
</dbReference>
<evidence type="ECO:0000256" key="1">
    <source>
        <dbReference type="ARBA" id="ARBA00022729"/>
    </source>
</evidence>
<reference evidence="6 7" key="1">
    <citation type="submission" date="2024-02" db="EMBL/GenBank/DDBJ databases">
        <authorList>
            <person name="Chen Y."/>
            <person name="Shah S."/>
            <person name="Dougan E. K."/>
            <person name="Thang M."/>
            <person name="Chan C."/>
        </authorList>
    </citation>
    <scope>NUCLEOTIDE SEQUENCE [LARGE SCALE GENOMIC DNA]</scope>
</reference>
<name>A0ABP0I4N9_9DINO</name>
<dbReference type="SMART" id="SM01411">
    <property type="entry name" value="Ephrin_rec_like"/>
    <property type="match status" value="4"/>
</dbReference>
<accession>A0ABP0I4N9</accession>
<dbReference type="SUPFAM" id="SSF69318">
    <property type="entry name" value="Integrin alpha N-terminal domain"/>
    <property type="match status" value="2"/>
</dbReference>
<evidence type="ECO:0000259" key="5">
    <source>
        <dbReference type="PROSITE" id="PS50026"/>
    </source>
</evidence>
<dbReference type="Gene3D" id="2.130.10.130">
    <property type="entry name" value="Integrin alpha, N-terminal"/>
    <property type="match status" value="1"/>
</dbReference>
<keyword evidence="4" id="KW-0472">Membrane</keyword>
<dbReference type="EMBL" id="CAXAMM010002470">
    <property type="protein sequence ID" value="CAK8996275.1"/>
    <property type="molecule type" value="Genomic_DNA"/>
</dbReference>
<dbReference type="PANTHER" id="PTHR46967">
    <property type="entry name" value="INSULIN-LIKE GROWTH FACTOR BINDING PROTEIN,N-TERMINAL"/>
    <property type="match status" value="1"/>
</dbReference>
<dbReference type="InterPro" id="IPR011641">
    <property type="entry name" value="Tyr-kin_ephrin_A/B_rcpt-like"/>
</dbReference>
<keyword evidence="2" id="KW-1015">Disulfide bond</keyword>
<feature type="compositionally biased region" description="Basic and acidic residues" evidence="3">
    <location>
        <begin position="472"/>
        <end position="488"/>
    </location>
</feature>
<proteinExistence type="predicted"/>
<keyword evidence="7" id="KW-1185">Reference proteome</keyword>
<feature type="disulfide bond" evidence="2">
    <location>
        <begin position="1199"/>
        <end position="1208"/>
    </location>
</feature>
<comment type="caution">
    <text evidence="2">Lacks conserved residue(s) required for the propagation of feature annotation.</text>
</comment>
<feature type="region of interest" description="Disordered" evidence="3">
    <location>
        <begin position="1"/>
        <end position="21"/>
    </location>
</feature>
<feature type="region of interest" description="Disordered" evidence="3">
    <location>
        <begin position="1954"/>
        <end position="1978"/>
    </location>
</feature>
<organism evidence="6 7">
    <name type="scientific">Durusdinium trenchii</name>
    <dbReference type="NCBI Taxonomy" id="1381693"/>
    <lineage>
        <taxon>Eukaryota</taxon>
        <taxon>Sar</taxon>
        <taxon>Alveolata</taxon>
        <taxon>Dinophyceae</taxon>
        <taxon>Suessiales</taxon>
        <taxon>Symbiodiniaceae</taxon>
        <taxon>Durusdinium</taxon>
    </lineage>
</organism>
<protein>
    <submittedName>
        <fullName evidence="6">EGF and pentraxin domain-containing protein 1 (CCP module-containing protein 22) (Polydom) (Selectin-like osteoblast-derived protein) (SEL-OB) (Serologically defined breast cancer antigen NY-BR-38)</fullName>
    </submittedName>
</protein>
<feature type="transmembrane region" description="Helical" evidence="4">
    <location>
        <begin position="165"/>
        <end position="187"/>
    </location>
</feature>
<feature type="region of interest" description="Disordered" evidence="3">
    <location>
        <begin position="451"/>
        <end position="506"/>
    </location>
</feature>
<keyword evidence="4" id="KW-1133">Transmembrane helix</keyword>
<feature type="transmembrane region" description="Helical" evidence="4">
    <location>
        <begin position="85"/>
        <end position="109"/>
    </location>
</feature>
<dbReference type="InterPro" id="IPR028994">
    <property type="entry name" value="Integrin_alpha_N"/>
</dbReference>
<feature type="transmembrane region" description="Helical" evidence="4">
    <location>
        <begin position="1647"/>
        <end position="1669"/>
    </location>
</feature>
<keyword evidence="1" id="KW-0732">Signal</keyword>
<dbReference type="InterPro" id="IPR000742">
    <property type="entry name" value="EGF"/>
</dbReference>
<feature type="compositionally biased region" description="Basic and acidic residues" evidence="3">
    <location>
        <begin position="451"/>
        <end position="465"/>
    </location>
</feature>
<feature type="transmembrane region" description="Helical" evidence="4">
    <location>
        <begin position="1618"/>
        <end position="1641"/>
    </location>
</feature>
<dbReference type="SUPFAM" id="SSF57184">
    <property type="entry name" value="Growth factor receptor domain"/>
    <property type="match status" value="2"/>
</dbReference>
<dbReference type="PROSITE" id="PS50026">
    <property type="entry name" value="EGF_3"/>
    <property type="match status" value="1"/>
</dbReference>
<feature type="transmembrane region" description="Helical" evidence="4">
    <location>
        <begin position="1507"/>
        <end position="1530"/>
    </location>
</feature>
<evidence type="ECO:0000256" key="2">
    <source>
        <dbReference type="PROSITE-ProRule" id="PRU00076"/>
    </source>
</evidence>
<evidence type="ECO:0000256" key="3">
    <source>
        <dbReference type="SAM" id="MobiDB-lite"/>
    </source>
</evidence>
<gene>
    <name evidence="6" type="ORF">SCF082_LOCUS4717</name>
</gene>
<dbReference type="Proteomes" id="UP001642464">
    <property type="component" value="Unassembled WGS sequence"/>
</dbReference>
<evidence type="ECO:0000256" key="4">
    <source>
        <dbReference type="SAM" id="Phobius"/>
    </source>
</evidence>
<sequence>MSDFTQGICNGFGEDEVPKDPTEKQTQIFARLKKVNMDEAWRMLRGEQMIGKFALQDIGTNHIGLLAPELRGEVGEIGAKVSKHVIAWIEVVFASASFLSLLFFLMAVFFSGSSYYLLGFTSVMNVTGKFSCLKLLPVVEPGRVVDRLITVWKGNADLLQNKGSAILSVSLVSIGLVLPLALGLLALQVKVSQVAFVGERPPDTWTCDELLRFLGFANNIMSINDLDVAKMNFLAGLVRDEVDRATAFGSPEAPGTRFCAWKRIIIETMHKSLTAPEFFAFCATLSAEKLAAQIIGVKELEIGSPVRLAVPSVLKEGSVGTICQLKPLMVEWVDHIMPRSVRLEGFTGELSEACGLYTLSDYLCNNHFPVYRKDPYELVPVVRGRRIPSDKIRCYPVGKDTTTLQWPAVLGQLDRVDKTGVADEEKREEAAHYERHPERLVEPVELLDSHEGYDARDCQTTREEGDGQATDEAGRHEVHLESRMRVDASDASPFSPEVDASHKRSQPGLSLKGAAAYKAKQVRWVGHGSTVLTVLVVHDKWHGKLWLFPEKASIGPIPSLHGPMERALLVLTALITKSVGSWCQSHDGSCVGQRHSFEKKEISQLTGDPYHGTVRFADWDGDGDTDVLVGEAGAIWLHERLSQNTFQKRQLLKLEAQHPGELFNHLFQYPPPPVAARQNRFEVVDWDGDHQLDLLLCSTVNDSVTVRLWNRSTHVEEPLDFPVVLSTNGSVCDMLAVDFDHDGDLDLMLGHHNYQPMYSRYFERISESLVERTGRENPLEVFDHKVLWIADMDGDGDLEVVTRGYSKSTEYYGHLYLAYFDSAADGSFLTVENPLEEISLTTNSEFWSEFYVADWNSDGWLDILVVHVYANGKSHWTLAEYFEHVLDRSLAQNSQLNAYQDVEVGPFSEHIVLDWNGDGAEDVVVLEDSERFHLYEFHEGSVRTVPRVFENITSLGENPYPYQPYPAARAAFADWDQDGDVDLIFSSQADGKLHYHEMISGSWTSEDAEHPFSNISLVNHPQPVVVDWDNDGDMDLFLGPPDGRFFEQLADGTLHEWPLEQSPVKDLVKQGDLAWRVLDCDADGDFDLLRLRSNHEQQVQACEHEQRSPHQLGTLRCDDDFLCLGTNLSHFKNSPGGPLEGLGDLLHLDLGDLKDGRLKFISVHDNAKGAVLWSAGFCVPSDPCHQRGFCLPRATQCSCVAGHELGDCSGCEPHFYSEQAQVGQMHRCKACPGADGQVCYGRGLCFDDAAAKAAAAAAALQWQSSTATLIAQGTGSCICNDSHFHGLDQEGRSTCAEGSCPAGTEESQGLCSPCAAGSFSQAGRLCKECGPGRFSLTGSSTCSTCPPGTVSKTSGASACDVCPAGTYEVDHQLCNKCPGGFISAAGNNSCSACEAGSFAPKVGSVACEPCPAGTYSGEASGKCSTCPSGTVSFGAGGACRRCEPGRFAQSSLTCEPCRGGTFASEGSSACQACPVGHVSHDNSATCSSCEGLFIRATPDAMRQSCQILAMDMVFALILWMTLASLCFLLFTGFSGRIPISDLSAQGEKLLVTTSIAHFLLSRPCNVTFARTGVPDLESSSWTWRVKATSYYHLALEGEKSSMPLDTSKGHLHVKFPQLFVSAGFARCPLIGWCVFFLAATVGTALQLTWRFSVVLGALGLCTGSFCFALRRRQGTRTPLAKRRHEFLQEWQPLALQRCSRGPDRSMSAGKLQRFVQFFDSFIKERSMYYVCSNIVKPLTKPFQLSFVELVGATKIQWFVSHYWGMPLRHFSDAIRKHAQSVASSSGWQDAAYWICTFSNSQWHVKDELGHGKWEDSSFYLALRSPECKGTTMIIDDTVQPLQRIWCLFEVYQTICLSRSDHFQGLLLCTSAGVLQQGNAGTDVAVAVAKTVAELDTCSAQATDEEDRQMIHSLIEQMPGGFHAMNSFVRETICKALKASHLHYEATLSDLMQTLTSEPSSSAPPAPVGGMPAGPTLLTSSVYRTPCETKVDAT</sequence>
<comment type="caution">
    <text evidence="6">The sequence shown here is derived from an EMBL/GenBank/DDBJ whole genome shotgun (WGS) entry which is preliminary data.</text>
</comment>